<name>A0A1M6LZ53_9FLAO</name>
<evidence type="ECO:0000313" key="1">
    <source>
        <dbReference type="EMBL" id="SHJ76461.1"/>
    </source>
</evidence>
<organism evidence="1 2">
    <name type="scientific">Pseudozobellia thermophila</name>
    <dbReference type="NCBI Taxonomy" id="192903"/>
    <lineage>
        <taxon>Bacteria</taxon>
        <taxon>Pseudomonadati</taxon>
        <taxon>Bacteroidota</taxon>
        <taxon>Flavobacteriia</taxon>
        <taxon>Flavobacteriales</taxon>
        <taxon>Flavobacteriaceae</taxon>
        <taxon>Pseudozobellia</taxon>
    </lineage>
</organism>
<proteinExistence type="predicted"/>
<accession>A0A1M6LZ53</accession>
<dbReference type="Proteomes" id="UP000184543">
    <property type="component" value="Unassembled WGS sequence"/>
</dbReference>
<dbReference type="SUPFAM" id="SSF82185">
    <property type="entry name" value="Histone H3 K4-specific methyltransferase SET7/9 N-terminal domain"/>
    <property type="match status" value="1"/>
</dbReference>
<dbReference type="InterPro" id="IPR011652">
    <property type="entry name" value="MORN_2"/>
</dbReference>
<dbReference type="Gene3D" id="3.90.930.1">
    <property type="match status" value="1"/>
</dbReference>
<dbReference type="RefSeq" id="WP_094766777.1">
    <property type="nucleotide sequence ID" value="NZ_FQYU01000008.1"/>
</dbReference>
<protein>
    <submittedName>
        <fullName evidence="1">Antitoxin component YwqK of the YwqJK toxin-antitoxin module</fullName>
    </submittedName>
</protein>
<dbReference type="OrthoDB" id="6334863at2"/>
<evidence type="ECO:0000313" key="2">
    <source>
        <dbReference type="Proteomes" id="UP000184543"/>
    </source>
</evidence>
<reference evidence="2" key="1">
    <citation type="submission" date="2016-11" db="EMBL/GenBank/DDBJ databases">
        <authorList>
            <person name="Varghese N."/>
            <person name="Submissions S."/>
        </authorList>
    </citation>
    <scope>NUCLEOTIDE SEQUENCE [LARGE SCALE GENOMIC DNA]</scope>
    <source>
        <strain evidence="2">DSM 19858</strain>
    </source>
</reference>
<dbReference type="AlphaFoldDB" id="A0A1M6LZ53"/>
<dbReference type="STRING" id="192903.SAMN04488513_108107"/>
<dbReference type="EMBL" id="FQYU01000008">
    <property type="protein sequence ID" value="SHJ76461.1"/>
    <property type="molecule type" value="Genomic_DNA"/>
</dbReference>
<dbReference type="Pfam" id="PF07661">
    <property type="entry name" value="MORN_2"/>
    <property type="match status" value="3"/>
</dbReference>
<gene>
    <name evidence="1" type="ORF">SAMN04488513_108107</name>
</gene>
<keyword evidence="2" id="KW-1185">Reference proteome</keyword>
<sequence>MKATLLLYPLLFVLLLSHCKEKTAVASLQEEISPEIDLQEVLKKELVLNPIEGKWYYNNQPFNGHSVKFHPNGALGERLGYVDGKREGVAKRYSDNGVLRVMSHYRHNRLEGEFKTWWENGVLAEESYYKDGVLHGEQRQWYASGELAKVRHLVNGKEEGMQRAWLKNGKLYVNYEAKNGRIFGMRRANSCYQLENEVVVKDK</sequence>